<dbReference type="Proteomes" id="UP000505077">
    <property type="component" value="Unassembled WGS sequence"/>
</dbReference>
<sequence length="267" mass="29751">MKRYFVLSLMLLLISAAPAHALTVTCTNCSNSIMQILDRITNVEQLSTLASEYEESLTQTAQQIRMVQLNIEQYANMVQNTMQLPANLVNELKGNLTRLAHLSNNLKTLRGDIVGLGQIFTNLFPEQDLFGDLAGASPAQVAQANARYEAEWDKWAKTVVQASQATFQLSGQQLQDLQSDPERFQQYMDNLLSTPDGQQQALMAGNQLAAIQVQEARQLRELIATQSQSSLASQMKAEKESQMQQEAWRDATKVDGLQNLTSKPDPF</sequence>
<evidence type="ECO:0000313" key="3">
    <source>
        <dbReference type="EMBL" id="GFH63363.1"/>
    </source>
</evidence>
<proteinExistence type="predicted"/>
<dbReference type="InterPro" id="IPR014147">
    <property type="entry name" value="T4SS_TrbJ"/>
</dbReference>
<evidence type="ECO:0000256" key="1">
    <source>
        <dbReference type="SAM" id="MobiDB-lite"/>
    </source>
</evidence>
<evidence type="ECO:0000313" key="4">
    <source>
        <dbReference type="Proteomes" id="UP000505077"/>
    </source>
</evidence>
<dbReference type="EMBL" id="BLLL01000013">
    <property type="protein sequence ID" value="GFH63363.1"/>
    <property type="molecule type" value="Genomic_DNA"/>
</dbReference>
<gene>
    <name evidence="3" type="ORF">ZNDK_1134</name>
</gene>
<feature type="compositionally biased region" description="Basic and acidic residues" evidence="1">
    <location>
        <begin position="236"/>
        <end position="253"/>
    </location>
</feature>
<feature type="compositionally biased region" description="Polar residues" evidence="1">
    <location>
        <begin position="258"/>
        <end position="267"/>
    </location>
</feature>
<name>A0A6L2R749_9BACT</name>
<feature type="chain" id="PRO_5026692491" evidence="2">
    <location>
        <begin position="22"/>
        <end position="267"/>
    </location>
</feature>
<dbReference type="AlphaFoldDB" id="A0A6L2R749"/>
<keyword evidence="2" id="KW-0732">Signal</keyword>
<comment type="caution">
    <text evidence="3">The sequence shown here is derived from an EMBL/GenBank/DDBJ whole genome shotgun (WGS) entry which is preliminary data.</text>
</comment>
<accession>A0A6L2R749</accession>
<reference evidence="3 4" key="1">
    <citation type="journal article" date="2020" name="ISME J.">
        <title>Parallel Reductive Genome Evolution in Desulfovibrio Ectosymbionts Independently Acquired by Trichonympha Protists in the Termite Gut.</title>
        <authorList>
            <person name="Takeuchi M."/>
            <person name="Kuwahara H."/>
            <person name="Murakami T."/>
            <person name="Takahashi K."/>
            <person name="Kajitani R."/>
            <person name="Toyoda A."/>
            <person name="Itoh T."/>
            <person name="Ohkuma M."/>
            <person name="Hongoh Y."/>
        </authorList>
    </citation>
    <scope>NUCLEOTIDE SEQUENCE [LARGE SCALE GENOMIC DNA]</scope>
    <source>
        <strain evidence="3">ZnDsv-02</strain>
    </source>
</reference>
<feature type="signal peptide" evidence="2">
    <location>
        <begin position="1"/>
        <end position="21"/>
    </location>
</feature>
<feature type="region of interest" description="Disordered" evidence="1">
    <location>
        <begin position="233"/>
        <end position="267"/>
    </location>
</feature>
<evidence type="ECO:0000256" key="2">
    <source>
        <dbReference type="SAM" id="SignalP"/>
    </source>
</evidence>
<protein>
    <submittedName>
        <fullName evidence="3">Putative type IV secretion system component virB5</fullName>
    </submittedName>
</protein>
<organism evidence="3 4">
    <name type="scientific">Candidatus Desulfovibrio kirbyi</name>
    <dbReference type="NCBI Taxonomy" id="2696086"/>
    <lineage>
        <taxon>Bacteria</taxon>
        <taxon>Pseudomonadati</taxon>
        <taxon>Thermodesulfobacteriota</taxon>
        <taxon>Desulfovibrionia</taxon>
        <taxon>Desulfovibrionales</taxon>
        <taxon>Desulfovibrionaceae</taxon>
        <taxon>Desulfovibrio</taxon>
    </lineage>
</organism>
<dbReference type="NCBIfam" id="TIGR02780">
    <property type="entry name" value="TrbJ_Ti"/>
    <property type="match status" value="1"/>
</dbReference>